<name>A0A0D6JLR5_9HYPH</name>
<dbReference type="EMBL" id="LN829119">
    <property type="protein sequence ID" value="CPR22605.1"/>
    <property type="molecule type" value="Genomic_DNA"/>
</dbReference>
<evidence type="ECO:0008006" key="3">
    <source>
        <dbReference type="Google" id="ProtNLM"/>
    </source>
</evidence>
<evidence type="ECO:0000313" key="1">
    <source>
        <dbReference type="EMBL" id="CPR22605.1"/>
    </source>
</evidence>
<dbReference type="Pfam" id="PF11015">
    <property type="entry name" value="DUF2853"/>
    <property type="match status" value="1"/>
</dbReference>
<accession>A0A0D6JLR5</accession>
<gene>
    <name evidence="1" type="ORF">YBN1229_v1_4038</name>
</gene>
<organism evidence="1 2">
    <name type="scientific">Candidatus Filomicrobium marinum</name>
    <dbReference type="NCBI Taxonomy" id="1608628"/>
    <lineage>
        <taxon>Bacteria</taxon>
        <taxon>Pseudomonadati</taxon>
        <taxon>Pseudomonadota</taxon>
        <taxon>Alphaproteobacteria</taxon>
        <taxon>Hyphomicrobiales</taxon>
        <taxon>Hyphomicrobiaceae</taxon>
        <taxon>Filomicrobium</taxon>
    </lineage>
</organism>
<keyword evidence="2" id="KW-1185">Reference proteome</keyword>
<proteinExistence type="predicted"/>
<protein>
    <recommendedName>
        <fullName evidence="3">DUF2853 family protein</fullName>
    </recommendedName>
</protein>
<dbReference type="SUPFAM" id="SSF158587">
    <property type="entry name" value="Jann4075-like"/>
    <property type="match status" value="1"/>
</dbReference>
<dbReference type="KEGG" id="fiy:BN1229_v1_4038"/>
<sequence length="106" mass="11769">MSTDYTNDVARYAKNVNEQAVAGIVKHLGIALRGRDAALVSCSSKDELARVRDGWLKKKLGLTDDDKALDAAINEICTTMKGDSQKQRVTFYYLLAEKYNKLDALV</sequence>
<dbReference type="InterPro" id="IPR023154">
    <property type="entry name" value="Jann4075-like_sf"/>
</dbReference>
<dbReference type="Gene3D" id="1.10.238.120">
    <property type="entry name" value="Jann4075-like"/>
    <property type="match status" value="1"/>
</dbReference>
<evidence type="ECO:0000313" key="2">
    <source>
        <dbReference type="Proteomes" id="UP000033187"/>
    </source>
</evidence>
<dbReference type="KEGG" id="fil:BN1229_v1_4052"/>
<reference evidence="2" key="1">
    <citation type="submission" date="2015-02" db="EMBL/GenBank/DDBJ databases">
        <authorList>
            <person name="Chooi Y.-H."/>
        </authorList>
    </citation>
    <scope>NUCLEOTIDE SEQUENCE [LARGE SCALE GENOMIC DNA]</scope>
    <source>
        <strain evidence="2">strain Y</strain>
    </source>
</reference>
<dbReference type="RefSeq" id="WP_046479672.1">
    <property type="nucleotide sequence ID" value="NZ_LN829118.1"/>
</dbReference>
<dbReference type="AlphaFoldDB" id="A0A0D6JLR5"/>
<dbReference type="Proteomes" id="UP000033187">
    <property type="component" value="Chromosome 1"/>
</dbReference>
<dbReference type="InterPro" id="IPR021274">
    <property type="entry name" value="DUF2853"/>
</dbReference>
<dbReference type="OrthoDB" id="9812542at2"/>